<proteinExistence type="predicted"/>
<reference evidence="2" key="2">
    <citation type="submission" date="2008-12" db="EMBL/GenBank/DDBJ databases">
        <title>Improved gene annotation of the rice (Oryza sativa) genomes.</title>
        <authorList>
            <person name="Wang J."/>
            <person name="Li R."/>
            <person name="Fan W."/>
            <person name="Huang Q."/>
            <person name="Zhang J."/>
            <person name="Zhou Y."/>
            <person name="Hu Y."/>
            <person name="Zi S."/>
            <person name="Li J."/>
            <person name="Ni P."/>
            <person name="Zheng H."/>
            <person name="Zhang Y."/>
            <person name="Zhao M."/>
            <person name="Hao Q."/>
            <person name="McDermott J."/>
            <person name="Samudrala R."/>
            <person name="Kristiansen K."/>
            <person name="Wong G.K.-S."/>
        </authorList>
    </citation>
    <scope>NUCLEOTIDE SEQUENCE</scope>
</reference>
<dbReference type="HOGENOM" id="CLU_2817007_0_0_1"/>
<dbReference type="EMBL" id="CM000143">
    <property type="protein sequence ID" value="EEE65927.1"/>
    <property type="molecule type" value="Genomic_DNA"/>
</dbReference>
<feature type="signal peptide" evidence="1">
    <location>
        <begin position="1"/>
        <end position="19"/>
    </location>
</feature>
<reference evidence="2" key="1">
    <citation type="journal article" date="2005" name="PLoS Biol.">
        <title>The genomes of Oryza sativa: a history of duplications.</title>
        <authorList>
            <person name="Yu J."/>
            <person name="Wang J."/>
            <person name="Lin W."/>
            <person name="Li S."/>
            <person name="Li H."/>
            <person name="Zhou J."/>
            <person name="Ni P."/>
            <person name="Dong W."/>
            <person name="Hu S."/>
            <person name="Zeng C."/>
            <person name="Zhang J."/>
            <person name="Zhang Y."/>
            <person name="Li R."/>
            <person name="Xu Z."/>
            <person name="Li S."/>
            <person name="Li X."/>
            <person name="Zheng H."/>
            <person name="Cong L."/>
            <person name="Lin L."/>
            <person name="Yin J."/>
            <person name="Geng J."/>
            <person name="Li G."/>
            <person name="Shi J."/>
            <person name="Liu J."/>
            <person name="Lv H."/>
            <person name="Li J."/>
            <person name="Wang J."/>
            <person name="Deng Y."/>
            <person name="Ran L."/>
            <person name="Shi X."/>
            <person name="Wang X."/>
            <person name="Wu Q."/>
            <person name="Li C."/>
            <person name="Ren X."/>
            <person name="Wang J."/>
            <person name="Wang X."/>
            <person name="Li D."/>
            <person name="Liu D."/>
            <person name="Zhang X."/>
            <person name="Ji Z."/>
            <person name="Zhao W."/>
            <person name="Sun Y."/>
            <person name="Zhang Z."/>
            <person name="Bao J."/>
            <person name="Han Y."/>
            <person name="Dong L."/>
            <person name="Ji J."/>
            <person name="Chen P."/>
            <person name="Wu S."/>
            <person name="Liu J."/>
            <person name="Xiao Y."/>
            <person name="Bu D."/>
            <person name="Tan J."/>
            <person name="Yang L."/>
            <person name="Ye C."/>
            <person name="Zhang J."/>
            <person name="Xu J."/>
            <person name="Zhou Y."/>
            <person name="Yu Y."/>
            <person name="Zhang B."/>
            <person name="Zhuang S."/>
            <person name="Wei H."/>
            <person name="Liu B."/>
            <person name="Lei M."/>
            <person name="Yu H."/>
            <person name="Li Y."/>
            <person name="Xu H."/>
            <person name="Wei S."/>
            <person name="He X."/>
            <person name="Fang L."/>
            <person name="Zhang Z."/>
            <person name="Zhang Y."/>
            <person name="Huang X."/>
            <person name="Su Z."/>
            <person name="Tong W."/>
            <person name="Li J."/>
            <person name="Tong Z."/>
            <person name="Li S."/>
            <person name="Ye J."/>
            <person name="Wang L."/>
            <person name="Fang L."/>
            <person name="Lei T."/>
            <person name="Chen C."/>
            <person name="Chen H."/>
            <person name="Xu Z."/>
            <person name="Li H."/>
            <person name="Huang H."/>
            <person name="Zhang F."/>
            <person name="Xu H."/>
            <person name="Li N."/>
            <person name="Zhao C."/>
            <person name="Li S."/>
            <person name="Dong L."/>
            <person name="Huang Y."/>
            <person name="Li L."/>
            <person name="Xi Y."/>
            <person name="Qi Q."/>
            <person name="Li W."/>
            <person name="Zhang B."/>
            <person name="Hu W."/>
            <person name="Zhang Y."/>
            <person name="Tian X."/>
            <person name="Jiao Y."/>
            <person name="Liang X."/>
            <person name="Jin J."/>
            <person name="Gao L."/>
            <person name="Zheng W."/>
            <person name="Hao B."/>
            <person name="Liu S."/>
            <person name="Wang W."/>
            <person name="Yuan L."/>
            <person name="Cao M."/>
            <person name="McDermott J."/>
            <person name="Samudrala R."/>
            <person name="Wang J."/>
            <person name="Wong G.K."/>
            <person name="Yang H."/>
        </authorList>
    </citation>
    <scope>NUCLEOTIDE SEQUENCE [LARGE SCALE GENOMIC DNA]</scope>
</reference>
<evidence type="ECO:0000313" key="2">
    <source>
        <dbReference type="EMBL" id="EEE65927.1"/>
    </source>
</evidence>
<sequence length="67" mass="7228">METAMMLVHVAAWPGAASAARAPMLAWHGVWCGVRRETTGRAHRSRTLPVVRGTVAAQMCSTRPSAR</sequence>
<name>A0A8J8XW86_ORYSJ</name>
<dbReference type="AlphaFoldDB" id="A0A8J8XW86"/>
<evidence type="ECO:0000256" key="1">
    <source>
        <dbReference type="SAM" id="SignalP"/>
    </source>
</evidence>
<keyword evidence="1" id="KW-0732">Signal</keyword>
<feature type="chain" id="PRO_5035292015" description="Secreted protein" evidence="1">
    <location>
        <begin position="20"/>
        <end position="67"/>
    </location>
</feature>
<dbReference type="Gramene" id="Os06t0579800-01">
    <property type="protein sequence ID" value="Os06t0579800-01"/>
    <property type="gene ID" value="Os06g0579800"/>
</dbReference>
<protein>
    <recommendedName>
        <fullName evidence="3">Secreted protein</fullName>
    </recommendedName>
</protein>
<accession>A0A8J8XW86</accession>
<organism evidence="2">
    <name type="scientific">Oryza sativa subsp. japonica</name>
    <name type="common">Rice</name>
    <dbReference type="NCBI Taxonomy" id="39947"/>
    <lineage>
        <taxon>Eukaryota</taxon>
        <taxon>Viridiplantae</taxon>
        <taxon>Streptophyta</taxon>
        <taxon>Embryophyta</taxon>
        <taxon>Tracheophyta</taxon>
        <taxon>Spermatophyta</taxon>
        <taxon>Magnoliopsida</taxon>
        <taxon>Liliopsida</taxon>
        <taxon>Poales</taxon>
        <taxon>Poaceae</taxon>
        <taxon>BOP clade</taxon>
        <taxon>Oryzoideae</taxon>
        <taxon>Oryzeae</taxon>
        <taxon>Oryzinae</taxon>
        <taxon>Oryza</taxon>
        <taxon>Oryza sativa</taxon>
    </lineage>
</organism>
<evidence type="ECO:0008006" key="3">
    <source>
        <dbReference type="Google" id="ProtNLM"/>
    </source>
</evidence>
<gene>
    <name evidence="2" type="ORF">OsJ_21789</name>
</gene>
<dbReference type="Proteomes" id="UP000007752">
    <property type="component" value="Chromosome 6"/>
</dbReference>